<dbReference type="Gene3D" id="1.25.40.10">
    <property type="entry name" value="Tetratricopeptide repeat domain"/>
    <property type="match status" value="2"/>
</dbReference>
<dbReference type="InterPro" id="IPR020103">
    <property type="entry name" value="PsdUridine_synth_cat_dom_sf"/>
</dbReference>
<dbReference type="EMBL" id="CAXAMN010015158">
    <property type="protein sequence ID" value="CAK9045146.1"/>
    <property type="molecule type" value="Genomic_DNA"/>
</dbReference>
<dbReference type="Pfam" id="PF13041">
    <property type="entry name" value="PPR_2"/>
    <property type="match status" value="1"/>
</dbReference>
<evidence type="ECO:0000313" key="4">
    <source>
        <dbReference type="EMBL" id="CAK9045146.1"/>
    </source>
</evidence>
<dbReference type="InterPro" id="IPR002885">
    <property type="entry name" value="PPR_rpt"/>
</dbReference>
<dbReference type="PANTHER" id="PTHR47447:SF17">
    <property type="entry name" value="OS12G0638900 PROTEIN"/>
    <property type="match status" value="1"/>
</dbReference>
<comment type="caution">
    <text evidence="4">The sequence shown here is derived from an EMBL/GenBank/DDBJ whole genome shotgun (WGS) entry which is preliminary data.</text>
</comment>
<gene>
    <name evidence="4" type="ORF">CCMP2556_LOCUS23646</name>
</gene>
<feature type="domain" description="Pseudouridine synthase RsuA/RluA-like" evidence="3">
    <location>
        <begin position="542"/>
        <end position="707"/>
    </location>
</feature>
<reference evidence="4 5" key="1">
    <citation type="submission" date="2024-02" db="EMBL/GenBank/DDBJ databases">
        <authorList>
            <person name="Chen Y."/>
            <person name="Shah S."/>
            <person name="Dougan E. K."/>
            <person name="Thang M."/>
            <person name="Chan C."/>
        </authorList>
    </citation>
    <scope>NUCLEOTIDE SEQUENCE [LARGE SCALE GENOMIC DNA]</scope>
</reference>
<protein>
    <recommendedName>
        <fullName evidence="3">Pseudouridine synthase RsuA/RluA-like domain-containing protein</fullName>
    </recommendedName>
</protein>
<dbReference type="Proteomes" id="UP001642484">
    <property type="component" value="Unassembled WGS sequence"/>
</dbReference>
<dbReference type="Pfam" id="PF13812">
    <property type="entry name" value="PPR_3"/>
    <property type="match status" value="1"/>
</dbReference>
<proteinExistence type="predicted"/>
<dbReference type="SUPFAM" id="SSF55120">
    <property type="entry name" value="Pseudouridine synthase"/>
    <property type="match status" value="1"/>
</dbReference>
<dbReference type="InterPro" id="IPR006145">
    <property type="entry name" value="PsdUridine_synth_RsuA/RluA"/>
</dbReference>
<organism evidence="4 5">
    <name type="scientific">Durusdinium trenchii</name>
    <dbReference type="NCBI Taxonomy" id="1381693"/>
    <lineage>
        <taxon>Eukaryota</taxon>
        <taxon>Sar</taxon>
        <taxon>Alveolata</taxon>
        <taxon>Dinophyceae</taxon>
        <taxon>Suessiales</taxon>
        <taxon>Symbiodiniaceae</taxon>
        <taxon>Durusdinium</taxon>
    </lineage>
</organism>
<dbReference type="Gene3D" id="3.30.2350.10">
    <property type="entry name" value="Pseudouridine synthase"/>
    <property type="match status" value="1"/>
</dbReference>
<dbReference type="PANTHER" id="PTHR47447">
    <property type="entry name" value="OS03G0856100 PROTEIN"/>
    <property type="match status" value="1"/>
</dbReference>
<evidence type="ECO:0000259" key="3">
    <source>
        <dbReference type="Pfam" id="PF00849"/>
    </source>
</evidence>
<dbReference type="CDD" id="cd02869">
    <property type="entry name" value="PseudoU_synth_RluA_like"/>
    <property type="match status" value="1"/>
</dbReference>
<dbReference type="NCBIfam" id="TIGR00756">
    <property type="entry name" value="PPR"/>
    <property type="match status" value="1"/>
</dbReference>
<feature type="repeat" description="PPR" evidence="2">
    <location>
        <begin position="181"/>
        <end position="211"/>
    </location>
</feature>
<dbReference type="Pfam" id="PF00849">
    <property type="entry name" value="PseudoU_synth_2"/>
    <property type="match status" value="1"/>
</dbReference>
<dbReference type="InterPro" id="IPR011990">
    <property type="entry name" value="TPR-like_helical_dom_sf"/>
</dbReference>
<name>A0ABP0M0X0_9DINO</name>
<dbReference type="InterPro" id="IPR006224">
    <property type="entry name" value="PsdUridine_synth_RluA-like_CS"/>
</dbReference>
<evidence type="ECO:0000256" key="2">
    <source>
        <dbReference type="PROSITE-ProRule" id="PRU00708"/>
    </source>
</evidence>
<evidence type="ECO:0000313" key="5">
    <source>
        <dbReference type="Proteomes" id="UP001642484"/>
    </source>
</evidence>
<dbReference type="PROSITE" id="PS01129">
    <property type="entry name" value="PSI_RLU"/>
    <property type="match status" value="1"/>
</dbReference>
<keyword evidence="1" id="KW-0677">Repeat</keyword>
<sequence length="789" mass="87676">MRERASCGQQILEITHGHSRTPLYSTSLGSEDLGHRSVRLQQIYGFKDPTKVTAFLRTADATLLEHALAVMKENGLQFNAYQCSAAMTSYKNASMWPRALSLFLSSIHNSLDSPTMQNVALGSWASGSRWKEALDLLQQTPPSRRQLFACSAALSACGKSTAWQAALTLMKEMLAEEVHADVVCYNTLISACGKGGQWTLALEVLQEMKRKMRPSNASYSATISACEKAFRWREALALLEEAHAVRPQLSCFNAAISACEKCHKWQMALNIFQEISQRRQSPDRISFNACISACAGESIWTIALHLLQQMPRCQLTPGAITRSAVITACEKALQWQVVLKILDQPGFGRGSATELHQAMWYLSKQAPSSQTQLKALQGAREATGLVDEFKVKQLVSLLRSFASMLVTDRDLFHKAAASLELKIEGSLQTQELANVAWAFAVSSSLSSGSIFDSVERTLTVRGEALLADHASICTDPMARDYAEGMLGVVWSLNYAGVLSQRFLDFAHQTLYQLTELEGCFAMEPVRSSSINAGLPLLLETGDVAVLQKPAGWQVDDGHQNTAEDVSLLSTLVRSMTSLRRFHLLSDSAFSHGFLHRLDVPTSGLILVAKTHRAFYDMRLQLASGLLKRDYTVLCHGFIPEKRDEVRSPVHWWSDGRSTSSSVGQFGRPSITIYYNCSHYLGENDSLCLVSIRILTGRKHQIRVHSAHIGHPVVCDERYSAEKTYRSDMHWCPRSFLHRSSLQFRAEGRIVTVSSCVPNDLARALRSCRPIVRSESCVLRKLPLTMRVCY</sequence>
<dbReference type="PROSITE" id="PS51375">
    <property type="entry name" value="PPR"/>
    <property type="match status" value="1"/>
</dbReference>
<accession>A0ABP0M0X0</accession>
<evidence type="ECO:0000256" key="1">
    <source>
        <dbReference type="ARBA" id="ARBA00022737"/>
    </source>
</evidence>
<keyword evidence="5" id="KW-1185">Reference proteome</keyword>